<sequence>MTGYGSLTAGRRGWLLAAQLLLVAAALLTLLTLLLVRFSDRSSGEAADECRRRREAMVVLPPEPDDPHLMVEYLVDHLTLPRSKPCQRELTLGGEPHEFSNNSVAVVGLKCVCLDPGFSLALHDCLVIASRPALEASFDAAAALFGCEVHSVLALHLDGETLADLGRRPLDALDRVEQLSVHLNLTAVLTAGSAGDTAPLRRLYGSLLRLQEAGFHPYSSAIAEA</sequence>
<dbReference type="EMBL" id="VIIS01001593">
    <property type="protein sequence ID" value="KAF0295869.1"/>
    <property type="molecule type" value="Genomic_DNA"/>
</dbReference>
<reference evidence="1 2" key="1">
    <citation type="submission" date="2019-07" db="EMBL/GenBank/DDBJ databases">
        <title>Draft genome assembly of a fouling barnacle, Amphibalanus amphitrite (Darwin, 1854): The first reference genome for Thecostraca.</title>
        <authorList>
            <person name="Kim W."/>
        </authorList>
    </citation>
    <scope>NUCLEOTIDE SEQUENCE [LARGE SCALE GENOMIC DNA]</scope>
    <source>
        <strain evidence="1">SNU_AA5</strain>
        <tissue evidence="1">Soma without cirri and trophi</tissue>
    </source>
</reference>
<evidence type="ECO:0000313" key="2">
    <source>
        <dbReference type="Proteomes" id="UP000440578"/>
    </source>
</evidence>
<dbReference type="AlphaFoldDB" id="A0A6A4VSD9"/>
<protein>
    <submittedName>
        <fullName evidence="1">Uncharacterized protein</fullName>
    </submittedName>
</protein>
<comment type="caution">
    <text evidence="1">The sequence shown here is derived from an EMBL/GenBank/DDBJ whole genome shotgun (WGS) entry which is preliminary data.</text>
</comment>
<dbReference type="OrthoDB" id="6399885at2759"/>
<keyword evidence="2" id="KW-1185">Reference proteome</keyword>
<organism evidence="1 2">
    <name type="scientific">Amphibalanus amphitrite</name>
    <name type="common">Striped barnacle</name>
    <name type="synonym">Balanus amphitrite</name>
    <dbReference type="NCBI Taxonomy" id="1232801"/>
    <lineage>
        <taxon>Eukaryota</taxon>
        <taxon>Metazoa</taxon>
        <taxon>Ecdysozoa</taxon>
        <taxon>Arthropoda</taxon>
        <taxon>Crustacea</taxon>
        <taxon>Multicrustacea</taxon>
        <taxon>Cirripedia</taxon>
        <taxon>Thoracica</taxon>
        <taxon>Thoracicalcarea</taxon>
        <taxon>Balanomorpha</taxon>
        <taxon>Balanoidea</taxon>
        <taxon>Balanidae</taxon>
        <taxon>Amphibalaninae</taxon>
        <taxon>Amphibalanus</taxon>
    </lineage>
</organism>
<name>A0A6A4VSD9_AMPAM</name>
<gene>
    <name evidence="1" type="ORF">FJT64_006670</name>
</gene>
<proteinExistence type="predicted"/>
<evidence type="ECO:0000313" key="1">
    <source>
        <dbReference type="EMBL" id="KAF0295869.1"/>
    </source>
</evidence>
<accession>A0A6A4VSD9</accession>
<dbReference type="Proteomes" id="UP000440578">
    <property type="component" value="Unassembled WGS sequence"/>
</dbReference>